<dbReference type="Pfam" id="PF13443">
    <property type="entry name" value="HTH_26"/>
    <property type="match status" value="1"/>
</dbReference>
<dbReference type="EMBL" id="AP027452">
    <property type="protein sequence ID" value="BDY29569.1"/>
    <property type="molecule type" value="Genomic_DNA"/>
</dbReference>
<feature type="compositionally biased region" description="Basic and acidic residues" evidence="1">
    <location>
        <begin position="89"/>
        <end position="101"/>
    </location>
</feature>
<evidence type="ECO:0000259" key="2">
    <source>
        <dbReference type="Pfam" id="PF13443"/>
    </source>
</evidence>
<feature type="region of interest" description="Disordered" evidence="1">
    <location>
        <begin position="82"/>
        <end position="114"/>
    </location>
</feature>
<proteinExistence type="predicted"/>
<dbReference type="Proteomes" id="UP001241092">
    <property type="component" value="Chromosome"/>
</dbReference>
<dbReference type="SUPFAM" id="SSF47413">
    <property type="entry name" value="lambda repressor-like DNA-binding domains"/>
    <property type="match status" value="1"/>
</dbReference>
<dbReference type="InterPro" id="IPR001387">
    <property type="entry name" value="Cro/C1-type_HTH"/>
</dbReference>
<evidence type="ECO:0000313" key="3">
    <source>
        <dbReference type="EMBL" id="BDY29569.1"/>
    </source>
</evidence>
<evidence type="ECO:0000256" key="1">
    <source>
        <dbReference type="SAM" id="MobiDB-lite"/>
    </source>
</evidence>
<organism evidence="3 4">
    <name type="scientific">Mycolicibacterium mageritense</name>
    <name type="common">Mycobacterium mageritense</name>
    <dbReference type="NCBI Taxonomy" id="53462"/>
    <lineage>
        <taxon>Bacteria</taxon>
        <taxon>Bacillati</taxon>
        <taxon>Actinomycetota</taxon>
        <taxon>Actinomycetes</taxon>
        <taxon>Mycobacteriales</taxon>
        <taxon>Mycobacteriaceae</taxon>
        <taxon>Mycolicibacterium</taxon>
    </lineage>
</organism>
<dbReference type="AlphaFoldDB" id="A0AAI8TVE5"/>
<accession>A0AAI8TVE5</accession>
<dbReference type="RefSeq" id="WP_276823545.1">
    <property type="nucleotide sequence ID" value="NZ_AP027452.1"/>
</dbReference>
<dbReference type="InterPro" id="IPR010982">
    <property type="entry name" value="Lambda_DNA-bd_dom_sf"/>
</dbReference>
<reference evidence="3" key="1">
    <citation type="submission" date="2023-03" db="EMBL/GenBank/DDBJ databases">
        <title>Draft genome sequence of a Mycolicibacterium mageritense strain H4_3_1 isolated from a hybrid biological-inorganic system reactor.</title>
        <authorList>
            <person name="Feng X."/>
            <person name="Kazama D."/>
            <person name="Sato K."/>
            <person name="Kobayashi H."/>
        </authorList>
    </citation>
    <scope>NUCLEOTIDE SEQUENCE</scope>
    <source>
        <strain evidence="3">H4_3_1</strain>
    </source>
</reference>
<protein>
    <recommendedName>
        <fullName evidence="2">HTH cro/C1-type domain-containing protein</fullName>
    </recommendedName>
</protein>
<name>A0AAI8TVE5_MYCME</name>
<dbReference type="GO" id="GO:0003677">
    <property type="term" value="F:DNA binding"/>
    <property type="evidence" value="ECO:0007669"/>
    <property type="project" value="InterPro"/>
</dbReference>
<sequence>MTADYHWHLRRLMAERGLFNTTALRPLLAERGVQLSASQVYRLVTEKPERLSLPTLVALVDILGCAMDELIEIVPAKAASAKKAAGAPERSKPVRTRELGGHRPVRAKIVDADS</sequence>
<evidence type="ECO:0000313" key="4">
    <source>
        <dbReference type="Proteomes" id="UP001241092"/>
    </source>
</evidence>
<gene>
    <name evidence="3" type="ORF">hbim_03507</name>
</gene>
<feature type="domain" description="HTH cro/C1-type" evidence="2">
    <location>
        <begin position="8"/>
        <end position="75"/>
    </location>
</feature>